<reference evidence="1" key="1">
    <citation type="submission" date="2018-06" db="EMBL/GenBank/DDBJ databases">
        <authorList>
            <person name="Zhirakovskaya E."/>
        </authorList>
    </citation>
    <scope>NUCLEOTIDE SEQUENCE</scope>
</reference>
<dbReference type="InterPro" id="IPR019734">
    <property type="entry name" value="TPR_rpt"/>
</dbReference>
<dbReference type="AlphaFoldDB" id="A0A3B0VSM5"/>
<accession>A0A3B0VSM5</accession>
<evidence type="ECO:0000313" key="1">
    <source>
        <dbReference type="EMBL" id="VAW41467.1"/>
    </source>
</evidence>
<organism evidence="1">
    <name type="scientific">hydrothermal vent metagenome</name>
    <dbReference type="NCBI Taxonomy" id="652676"/>
    <lineage>
        <taxon>unclassified sequences</taxon>
        <taxon>metagenomes</taxon>
        <taxon>ecological metagenomes</taxon>
    </lineage>
</organism>
<dbReference type="EMBL" id="UOEY01000124">
    <property type="protein sequence ID" value="VAW41467.1"/>
    <property type="molecule type" value="Genomic_DNA"/>
</dbReference>
<protein>
    <submittedName>
        <fullName evidence="1">Uncharacterized protein</fullName>
    </submittedName>
</protein>
<gene>
    <name evidence="1" type="ORF">MNBD_DELTA04-976</name>
</gene>
<proteinExistence type="predicted"/>
<sequence length="306" mass="34628">MNTGLSAPNGDPPEQRNPWFEKRHDFFVRRAIDEFFRLTRSFEDIYLIYLECRSPGIDPCIDLLDRQTGEVRARLWDRLTVMVGTENEKGPLWRLKDLCHLVWPKSDEPQGQGGSLIDWLAGAVFHEAMKLKENIYLLNSYGPAASKMRSCPAGLVRFSGPGPAPVPRLESMIDVRGLISRAAADVVGQMEQIAFLLTHAAFILRLMMPDLARNMLVVRLLVEREGVLRRLWGESLEAVFTDMFYGDAAEGFCTAGRSYLRGQWFPQALRMYQKALAVSPTCDEAITRLVQLQAVVRENRQLLGVA</sequence>
<name>A0A3B0VSM5_9ZZZZ</name>
<dbReference type="PROSITE" id="PS50005">
    <property type="entry name" value="TPR"/>
    <property type="match status" value="1"/>
</dbReference>